<organism evidence="1 2">
    <name type="scientific">Oceanisphaera arctica</name>
    <dbReference type="NCBI Taxonomy" id="641510"/>
    <lineage>
        <taxon>Bacteria</taxon>
        <taxon>Pseudomonadati</taxon>
        <taxon>Pseudomonadota</taxon>
        <taxon>Gammaproteobacteria</taxon>
        <taxon>Aeromonadales</taxon>
        <taxon>Aeromonadaceae</taxon>
        <taxon>Oceanisphaera</taxon>
    </lineage>
</organism>
<dbReference type="EMBL" id="MPZM01000011">
    <property type="protein sequence ID" value="PPL16869.1"/>
    <property type="molecule type" value="Genomic_DNA"/>
</dbReference>
<accession>A0A2P5TN33</accession>
<comment type="caution">
    <text evidence="1">The sequence shown here is derived from an EMBL/GenBank/DDBJ whole genome shotgun (WGS) entry which is preliminary data.</text>
</comment>
<dbReference type="RefSeq" id="WP_104486065.1">
    <property type="nucleotide sequence ID" value="NZ_BMYB01000012.1"/>
</dbReference>
<gene>
    <name evidence="1" type="ORF">UN63_07020</name>
</gene>
<sequence>MPNVMIKASITYFDLKEFGFYRLRQGKNPEHIDGTIPDVVASLVMWLEGKMLVNTIPWDVDTNKRRTKMYCRSYKVDSITNDTVLVLWKAVGDSSGNVHGAYASSDVGSDAFNEVITSAGEPGKEVIWGQPCYYWIIPEENKVASIKFANSIADTDSLGHYIKAFVDFRGDFPNKKFSERMMTHPLSGREIKIKSFTFEYKDEKDKIFHAKFKMRTQLYKKASSSLNYVELAKDVTQIVYRDTISAKIDDSRPSWAKICDVIGPAMGIKAPPLKSERHIEVIVDASPNGEELTSLIEKYTEEHDEDSIWNNIGLKVGGRSETTIWLDEFVLRDELNITKVDSEVYTAEQILVAINAQRKRLINKITTKKSEVSVEEEIEAEEVVEYEKLQSEKA</sequence>
<proteinExistence type="predicted"/>
<dbReference type="OrthoDB" id="6120708at2"/>
<dbReference type="AlphaFoldDB" id="A0A2P5TN33"/>
<evidence type="ECO:0000313" key="2">
    <source>
        <dbReference type="Proteomes" id="UP000242231"/>
    </source>
</evidence>
<dbReference type="Proteomes" id="UP000242231">
    <property type="component" value="Unassembled WGS sequence"/>
</dbReference>
<reference evidence="2" key="1">
    <citation type="submission" date="2016-11" db="EMBL/GenBank/DDBJ databases">
        <authorList>
            <person name="Sisinthy S."/>
            <person name="Ara S."/>
            <person name="Gundlapally S.R."/>
        </authorList>
    </citation>
    <scope>NUCLEOTIDE SEQUENCE [LARGE SCALE GENOMIC DNA]</scope>
    <source>
        <strain evidence="2">V1-41</strain>
    </source>
</reference>
<evidence type="ECO:0000313" key="1">
    <source>
        <dbReference type="EMBL" id="PPL16869.1"/>
    </source>
</evidence>
<protein>
    <submittedName>
        <fullName evidence="1">Uncharacterized protein</fullName>
    </submittedName>
</protein>
<name>A0A2P5TN33_9GAMM</name>
<keyword evidence="2" id="KW-1185">Reference proteome</keyword>